<dbReference type="PROSITE" id="PS01050">
    <property type="entry name" value="YJEF_C_2"/>
    <property type="match status" value="1"/>
</dbReference>
<comment type="similarity">
    <text evidence="17">Belongs to the NnrD/CARKD family.</text>
</comment>
<evidence type="ECO:0000259" key="20">
    <source>
        <dbReference type="PROSITE" id="PS51383"/>
    </source>
</evidence>
<evidence type="ECO:0000256" key="7">
    <source>
        <dbReference type="ARBA" id="ARBA00022840"/>
    </source>
</evidence>
<dbReference type="InterPro" id="IPR030677">
    <property type="entry name" value="Nnr"/>
</dbReference>
<evidence type="ECO:0000256" key="16">
    <source>
        <dbReference type="ARBA" id="ARBA00049209"/>
    </source>
</evidence>
<dbReference type="PROSITE" id="PS51383">
    <property type="entry name" value="YJEF_C_3"/>
    <property type="match status" value="1"/>
</dbReference>
<evidence type="ECO:0000256" key="5">
    <source>
        <dbReference type="ARBA" id="ARBA00022723"/>
    </source>
</evidence>
<feature type="binding site" evidence="17">
    <location>
        <position position="408"/>
    </location>
    <ligand>
        <name>(6S)-NADPHX</name>
        <dbReference type="ChEBI" id="CHEBI:64076"/>
    </ligand>
</feature>
<evidence type="ECO:0000256" key="3">
    <source>
        <dbReference type="ARBA" id="ARBA00006001"/>
    </source>
</evidence>
<dbReference type="PROSITE" id="PS51385">
    <property type="entry name" value="YJEF_N"/>
    <property type="match status" value="1"/>
</dbReference>
<dbReference type="GO" id="GO:0046872">
    <property type="term" value="F:metal ion binding"/>
    <property type="evidence" value="ECO:0007669"/>
    <property type="project" value="UniProtKB-UniRule"/>
</dbReference>
<evidence type="ECO:0000256" key="10">
    <source>
        <dbReference type="ARBA" id="ARBA00023027"/>
    </source>
</evidence>
<feature type="binding site" evidence="17">
    <location>
        <position position="474"/>
    </location>
    <ligand>
        <name>AMP</name>
        <dbReference type="ChEBI" id="CHEBI:456215"/>
    </ligand>
</feature>
<dbReference type="PIRSF" id="PIRSF017184">
    <property type="entry name" value="Nnr"/>
    <property type="match status" value="1"/>
</dbReference>
<name>A0A235BWF6_UNCW3</name>
<dbReference type="HAMAP" id="MF_01965">
    <property type="entry name" value="NADHX_dehydratase"/>
    <property type="match status" value="1"/>
</dbReference>
<comment type="similarity">
    <text evidence="4 19">In the C-terminal section; belongs to the NnrD/CARKD family.</text>
</comment>
<feature type="binding site" evidence="17">
    <location>
        <position position="475"/>
    </location>
    <ligand>
        <name>(6S)-NADPHX</name>
        <dbReference type="ChEBI" id="CHEBI:64076"/>
    </ligand>
</feature>
<evidence type="ECO:0000256" key="6">
    <source>
        <dbReference type="ARBA" id="ARBA00022741"/>
    </source>
</evidence>
<comment type="catalytic activity">
    <reaction evidence="16 17 19">
        <text>(6S)-NADPHX + ADP = AMP + phosphate + NADPH + H(+)</text>
        <dbReference type="Rhea" id="RHEA:32235"/>
        <dbReference type="ChEBI" id="CHEBI:15378"/>
        <dbReference type="ChEBI" id="CHEBI:43474"/>
        <dbReference type="ChEBI" id="CHEBI:57783"/>
        <dbReference type="ChEBI" id="CHEBI:64076"/>
        <dbReference type="ChEBI" id="CHEBI:456215"/>
        <dbReference type="ChEBI" id="CHEBI:456216"/>
        <dbReference type="EC" id="4.2.1.136"/>
    </reaction>
</comment>
<comment type="catalytic activity">
    <reaction evidence="1 18 19">
        <text>(6R)-NADHX = (6S)-NADHX</text>
        <dbReference type="Rhea" id="RHEA:32215"/>
        <dbReference type="ChEBI" id="CHEBI:64074"/>
        <dbReference type="ChEBI" id="CHEBI:64075"/>
        <dbReference type="EC" id="5.1.99.6"/>
    </reaction>
</comment>
<evidence type="ECO:0000256" key="2">
    <source>
        <dbReference type="ARBA" id="ARBA00000909"/>
    </source>
</evidence>
<feature type="binding site" evidence="18">
    <location>
        <position position="152"/>
    </location>
    <ligand>
        <name>K(+)</name>
        <dbReference type="ChEBI" id="CHEBI:29103"/>
    </ligand>
</feature>
<proteinExistence type="inferred from homology"/>
<dbReference type="CDD" id="cd01171">
    <property type="entry name" value="YXKO-related"/>
    <property type="match status" value="1"/>
</dbReference>
<dbReference type="InterPro" id="IPR000631">
    <property type="entry name" value="CARKD"/>
</dbReference>
<dbReference type="GO" id="GO:0005524">
    <property type="term" value="F:ATP binding"/>
    <property type="evidence" value="ECO:0007669"/>
    <property type="project" value="UniProtKB-UniRule"/>
</dbReference>
<feature type="binding site" evidence="18">
    <location>
        <begin position="83"/>
        <end position="87"/>
    </location>
    <ligand>
        <name>(6S)-NADPHX</name>
        <dbReference type="ChEBI" id="CHEBI:64076"/>
    </ligand>
</feature>
<gene>
    <name evidence="18" type="primary">nnrE</name>
    <name evidence="17" type="synonym">nnrD</name>
    <name evidence="22" type="ORF">CH330_02010</name>
</gene>
<dbReference type="EC" id="5.1.99.6" evidence="19"/>
<feature type="binding site" evidence="17">
    <location>
        <begin position="445"/>
        <end position="449"/>
    </location>
    <ligand>
        <name>AMP</name>
        <dbReference type="ChEBI" id="CHEBI:456215"/>
    </ligand>
</feature>
<comment type="function">
    <text evidence="18">Catalyzes the epimerization of the S- and R-forms of NAD(P)HX, a damaged form of NAD(P)H that is a result of enzymatic or heat-dependent hydration. This is a prerequisite for the S-specific NAD(P)H-hydrate dehydratase to allow the repair of both epimers of NAD(P)HX.</text>
</comment>
<dbReference type="EMBL" id="NOZP01000040">
    <property type="protein sequence ID" value="OYD16700.1"/>
    <property type="molecule type" value="Genomic_DNA"/>
</dbReference>
<dbReference type="Pfam" id="PF03853">
    <property type="entry name" value="YjeF_N"/>
    <property type="match status" value="1"/>
</dbReference>
<dbReference type="GO" id="GO:0052856">
    <property type="term" value="F:NAD(P)HX epimerase activity"/>
    <property type="evidence" value="ECO:0007669"/>
    <property type="project" value="UniProtKB-UniRule"/>
</dbReference>
<comment type="catalytic activity">
    <reaction evidence="2 18 19">
        <text>(6R)-NADPHX = (6S)-NADPHX</text>
        <dbReference type="Rhea" id="RHEA:32227"/>
        <dbReference type="ChEBI" id="CHEBI:64076"/>
        <dbReference type="ChEBI" id="CHEBI:64077"/>
        <dbReference type="EC" id="5.1.99.6"/>
    </reaction>
</comment>
<evidence type="ECO:0000256" key="8">
    <source>
        <dbReference type="ARBA" id="ARBA00022857"/>
    </source>
</evidence>
<dbReference type="GO" id="GO:0046496">
    <property type="term" value="P:nicotinamide nucleotide metabolic process"/>
    <property type="evidence" value="ECO:0007669"/>
    <property type="project" value="UniProtKB-UniRule"/>
</dbReference>
<dbReference type="Gene3D" id="3.40.1190.20">
    <property type="match status" value="1"/>
</dbReference>
<comment type="caution">
    <text evidence="18">Lacks conserved residue(s) required for the propagation of feature annotation.</text>
</comment>
<evidence type="ECO:0000256" key="12">
    <source>
        <dbReference type="ARBA" id="ARBA00023239"/>
    </source>
</evidence>
<feature type="binding site" evidence="18">
    <location>
        <position position="188"/>
    </location>
    <ligand>
        <name>K(+)</name>
        <dbReference type="ChEBI" id="CHEBI:29103"/>
    </ligand>
</feature>
<comment type="catalytic activity">
    <reaction evidence="15 17 19">
        <text>(6S)-NADHX + ADP = AMP + phosphate + NADH + H(+)</text>
        <dbReference type="Rhea" id="RHEA:32223"/>
        <dbReference type="ChEBI" id="CHEBI:15378"/>
        <dbReference type="ChEBI" id="CHEBI:43474"/>
        <dbReference type="ChEBI" id="CHEBI:57945"/>
        <dbReference type="ChEBI" id="CHEBI:64074"/>
        <dbReference type="ChEBI" id="CHEBI:456215"/>
        <dbReference type="ChEBI" id="CHEBI:456216"/>
        <dbReference type="EC" id="4.2.1.136"/>
    </reaction>
</comment>
<comment type="function">
    <text evidence="17">Catalyzes the dehydration of the S-form of NAD(P)HX at the expense of ADP, which is converted to AMP. Together with NAD(P)HX epimerase, which catalyzes the epimerization of the S- and R-forms, the enzyme allows the repair of both epimers of NAD(P)HX, a damaged form of NAD(P)H that is a result of enzymatic or heat-dependent hydration.</text>
</comment>
<feature type="binding site" evidence="18">
    <location>
        <position position="84"/>
    </location>
    <ligand>
        <name>K(+)</name>
        <dbReference type="ChEBI" id="CHEBI:29103"/>
    </ligand>
</feature>
<keyword evidence="11 18" id="KW-0413">Isomerase</keyword>
<evidence type="ECO:0000256" key="17">
    <source>
        <dbReference type="HAMAP-Rule" id="MF_01965"/>
    </source>
</evidence>
<evidence type="ECO:0000313" key="22">
    <source>
        <dbReference type="EMBL" id="OYD16700.1"/>
    </source>
</evidence>
<dbReference type="InterPro" id="IPR029056">
    <property type="entry name" value="Ribokinase-like"/>
</dbReference>
<keyword evidence="13" id="KW-0511">Multifunctional enzyme</keyword>
<evidence type="ECO:0000256" key="9">
    <source>
        <dbReference type="ARBA" id="ARBA00022958"/>
    </source>
</evidence>
<evidence type="ECO:0000256" key="15">
    <source>
        <dbReference type="ARBA" id="ARBA00048238"/>
    </source>
</evidence>
<feature type="binding site" evidence="17">
    <location>
        <position position="286"/>
    </location>
    <ligand>
        <name>(6S)-NADPHX</name>
        <dbReference type="ChEBI" id="CHEBI:64076"/>
    </ligand>
</feature>
<evidence type="ECO:0000256" key="19">
    <source>
        <dbReference type="PIRNR" id="PIRNR017184"/>
    </source>
</evidence>
<dbReference type="InterPro" id="IPR036652">
    <property type="entry name" value="YjeF_N_dom_sf"/>
</dbReference>
<feature type="domain" description="YjeF C-terminal" evidence="20">
    <location>
        <begin position="251"/>
        <end position="534"/>
    </location>
</feature>
<evidence type="ECO:0000256" key="18">
    <source>
        <dbReference type="HAMAP-Rule" id="MF_01966"/>
    </source>
</evidence>
<comment type="function">
    <text evidence="14 19">Bifunctional enzyme that catalyzes the epimerization of the S- and R-forms of NAD(P)HX and the dehydration of the S-form of NAD(P)HX at the expense of ADP, which is converted to AMP. This allows the repair of both epimers of NAD(P)HX, a damaged form of NAD(P)H that is a result of enzymatic or heat-dependent hydration.</text>
</comment>
<comment type="cofactor">
    <cofactor evidence="18 19">
        <name>K(+)</name>
        <dbReference type="ChEBI" id="CHEBI:29103"/>
    </cofactor>
    <text evidence="18 19">Binds 1 potassium ion per subunit.</text>
</comment>
<evidence type="ECO:0000256" key="14">
    <source>
        <dbReference type="ARBA" id="ARBA00025153"/>
    </source>
</evidence>
<comment type="cofactor">
    <cofactor evidence="17">
        <name>Mg(2+)</name>
        <dbReference type="ChEBI" id="CHEBI:18420"/>
    </cofactor>
</comment>
<evidence type="ECO:0000256" key="13">
    <source>
        <dbReference type="ARBA" id="ARBA00023268"/>
    </source>
</evidence>
<comment type="caution">
    <text evidence="22">The sequence shown here is derived from an EMBL/GenBank/DDBJ whole genome shotgun (WGS) entry which is preliminary data.</text>
</comment>
<keyword evidence="9 18" id="KW-0630">Potassium</keyword>
<dbReference type="HAMAP" id="MF_01966">
    <property type="entry name" value="NADHX_epimerase"/>
    <property type="match status" value="1"/>
</dbReference>
<dbReference type="Pfam" id="PF01256">
    <property type="entry name" value="Carb_kinase"/>
    <property type="match status" value="1"/>
</dbReference>
<dbReference type="NCBIfam" id="TIGR00197">
    <property type="entry name" value="yjeF_nterm"/>
    <property type="match status" value="1"/>
</dbReference>
<protein>
    <recommendedName>
        <fullName evidence="19">Bifunctional NAD(P)H-hydrate repair enzyme</fullName>
    </recommendedName>
    <alternativeName>
        <fullName evidence="19">Nicotinamide nucleotide repair protein</fullName>
    </alternativeName>
    <domain>
        <recommendedName>
            <fullName evidence="19">ADP-dependent (S)-NAD(P)H-hydrate dehydratase</fullName>
            <ecNumber evidence="19">4.2.1.136</ecNumber>
        </recommendedName>
        <alternativeName>
            <fullName evidence="19">ADP-dependent NAD(P)HX dehydratase</fullName>
        </alternativeName>
    </domain>
    <domain>
        <recommendedName>
            <fullName evidence="19">NAD(P)H-hydrate epimerase</fullName>
            <ecNumber evidence="19">5.1.99.6</ecNumber>
        </recommendedName>
    </domain>
</protein>
<feature type="binding site" evidence="17">
    <location>
        <position position="357"/>
    </location>
    <ligand>
        <name>(6S)-NADPHX</name>
        <dbReference type="ChEBI" id="CHEBI:64076"/>
    </ligand>
</feature>
<feature type="binding site" evidence="18">
    <location>
        <position position="167"/>
    </location>
    <ligand>
        <name>(6S)-NADPHX</name>
        <dbReference type="ChEBI" id="CHEBI:64076"/>
    </ligand>
</feature>
<dbReference type="Proteomes" id="UP000215559">
    <property type="component" value="Unassembled WGS sequence"/>
</dbReference>
<dbReference type="EC" id="4.2.1.136" evidence="19"/>
<evidence type="ECO:0000256" key="11">
    <source>
        <dbReference type="ARBA" id="ARBA00023235"/>
    </source>
</evidence>
<dbReference type="Gene3D" id="3.40.50.10260">
    <property type="entry name" value="YjeF N-terminal domain"/>
    <property type="match status" value="1"/>
</dbReference>
<evidence type="ECO:0000256" key="4">
    <source>
        <dbReference type="ARBA" id="ARBA00009524"/>
    </source>
</evidence>
<comment type="similarity">
    <text evidence="3 19">In the N-terminal section; belongs to the NnrE/AIBP family.</text>
</comment>
<keyword evidence="5 18" id="KW-0479">Metal-binding</keyword>
<evidence type="ECO:0000256" key="1">
    <source>
        <dbReference type="ARBA" id="ARBA00000013"/>
    </source>
</evidence>
<dbReference type="PANTHER" id="PTHR12592:SF0">
    <property type="entry name" value="ATP-DEPENDENT (S)-NAD(P)H-HYDRATE DEHYDRATASE"/>
    <property type="match status" value="1"/>
</dbReference>
<sequence length="537" mass="56378">MSSDYTCWILSTLTPGPWVLLFRMQRLVTGRQMKSLDRLAIDELGIPGIMLMENAGRSVVDSLESAKGTLSNRVIAVICGKGNNGGDGFVVARHLGNRGAHPFCFLLAKIKDLKSDALTNAKILLNAGIGISEISKPEELTGIFDHADIIVDAIFGTGLASAPRGIYADTIRLINQSGCFVTSVDVPSGVNADTGELLDPAVRADLTVTMALPKYGLMLYPGRECIGRLVVADIGIPYHLLTKDADTFLLDKNHIHTILPPRPASGHKGTFGTAVLVCGARGFSGAACLAGAAAVRSGCGLVKLAVPKGIADIVESRLTEAVKVPLPQTEAETIAPQARDTILKHAFSAGCIAVGPGITTHPETRKAFQELLPELTCPILIDADGINNLAGNLDLLAKLKAPVVLTPHPGEFARLTNQSPQNINADRINISRSFARKYKVVLVLKGAPTVVAATTGKVYVNPTGNSGLGSGGTGDVLTGLLSGLIAQGMEPLDAAKAAVFLHGLAADIAVKELTEYSLSAGDLIDFLPDAFRQVSEH</sequence>
<keyword evidence="6 17" id="KW-0547">Nucleotide-binding</keyword>
<dbReference type="PANTHER" id="PTHR12592">
    <property type="entry name" value="ATP-DEPENDENT (S)-NAD(P)H-HYDRATE DEHYDRATASE FAMILY MEMBER"/>
    <property type="match status" value="1"/>
</dbReference>
<dbReference type="GO" id="GO:0110051">
    <property type="term" value="P:metabolite repair"/>
    <property type="evidence" value="ECO:0007669"/>
    <property type="project" value="TreeGrafter"/>
</dbReference>
<dbReference type="InterPro" id="IPR004443">
    <property type="entry name" value="YjeF_N_dom"/>
</dbReference>
<dbReference type="NCBIfam" id="TIGR00196">
    <property type="entry name" value="yjeF_cterm"/>
    <property type="match status" value="1"/>
</dbReference>
<accession>A0A235BWF6</accession>
<keyword evidence="12 17" id="KW-0456">Lyase</keyword>
<dbReference type="GO" id="GO:0052855">
    <property type="term" value="F:ADP-dependent NAD(P)H-hydrate dehydratase activity"/>
    <property type="evidence" value="ECO:0007669"/>
    <property type="project" value="UniProtKB-UniRule"/>
</dbReference>
<comment type="subunit">
    <text evidence="17">Homotetramer.</text>
</comment>
<reference evidence="22 23" key="1">
    <citation type="submission" date="2017-07" db="EMBL/GenBank/DDBJ databases">
        <title>Recovery of genomes from metagenomes via a dereplication, aggregation, and scoring strategy.</title>
        <authorList>
            <person name="Sieber C.M."/>
            <person name="Probst A.J."/>
            <person name="Sharrar A."/>
            <person name="Thomas B.C."/>
            <person name="Hess M."/>
            <person name="Tringe S.G."/>
            <person name="Banfield J.F."/>
        </authorList>
    </citation>
    <scope>NUCLEOTIDE SEQUENCE [LARGE SCALE GENOMIC DNA]</scope>
    <source>
        <strain evidence="22">JGI_Cruoil_03_51_56</strain>
    </source>
</reference>
<dbReference type="InterPro" id="IPR017953">
    <property type="entry name" value="Carbohydrate_kinase_pred_CS"/>
</dbReference>
<organism evidence="22 23">
    <name type="scientific">candidate division WOR-3 bacterium JGI_Cruoil_03_51_56</name>
    <dbReference type="NCBI Taxonomy" id="1973747"/>
    <lineage>
        <taxon>Bacteria</taxon>
        <taxon>Bacteria division WOR-3</taxon>
    </lineage>
</organism>
<dbReference type="SUPFAM" id="SSF53613">
    <property type="entry name" value="Ribokinase-like"/>
    <property type="match status" value="1"/>
</dbReference>
<keyword evidence="7 17" id="KW-0067">ATP-binding</keyword>
<dbReference type="AlphaFoldDB" id="A0A235BWF6"/>
<keyword evidence="10 17" id="KW-0520">NAD</keyword>
<dbReference type="SUPFAM" id="SSF64153">
    <property type="entry name" value="YjeF N-terminal domain-like"/>
    <property type="match status" value="1"/>
</dbReference>
<feature type="domain" description="YjeF N-terminal" evidence="21">
    <location>
        <begin position="33"/>
        <end position="242"/>
    </location>
</feature>
<comment type="similarity">
    <text evidence="18">Belongs to the NnrE/AIBP family.</text>
</comment>
<feature type="binding site" evidence="18">
    <location>
        <position position="185"/>
    </location>
    <ligand>
        <name>(6S)-NADPHX</name>
        <dbReference type="ChEBI" id="CHEBI:64076"/>
    </ligand>
</feature>
<keyword evidence="8 17" id="KW-0521">NADP</keyword>
<evidence type="ECO:0000259" key="21">
    <source>
        <dbReference type="PROSITE" id="PS51385"/>
    </source>
</evidence>
<evidence type="ECO:0000313" key="23">
    <source>
        <dbReference type="Proteomes" id="UP000215559"/>
    </source>
</evidence>